<organism evidence="4 5">
    <name type="scientific">Bosea spartocytisi</name>
    <dbReference type="NCBI Taxonomy" id="2773451"/>
    <lineage>
        <taxon>Bacteria</taxon>
        <taxon>Pseudomonadati</taxon>
        <taxon>Pseudomonadota</taxon>
        <taxon>Alphaproteobacteria</taxon>
        <taxon>Hyphomicrobiales</taxon>
        <taxon>Boseaceae</taxon>
        <taxon>Bosea</taxon>
    </lineage>
</organism>
<gene>
    <name evidence="4" type="ORF">IED13_11765</name>
</gene>
<evidence type="ECO:0000313" key="4">
    <source>
        <dbReference type="EMBL" id="MBD3846376.1"/>
    </source>
</evidence>
<dbReference type="InterPro" id="IPR042188">
    <property type="entry name" value="MmgE/PrpD_sf_2"/>
</dbReference>
<name>A0A927EBP2_9HYPH</name>
<dbReference type="EMBL" id="JACXWY010000006">
    <property type="protein sequence ID" value="MBD3846376.1"/>
    <property type="molecule type" value="Genomic_DNA"/>
</dbReference>
<evidence type="ECO:0000259" key="3">
    <source>
        <dbReference type="Pfam" id="PF19305"/>
    </source>
</evidence>
<feature type="domain" description="MmgE/PrpD C-terminal" evidence="3">
    <location>
        <begin position="266"/>
        <end position="418"/>
    </location>
</feature>
<dbReference type="InterPro" id="IPR045337">
    <property type="entry name" value="MmgE_PrpD_C"/>
</dbReference>
<comment type="caution">
    <text evidence="4">The sequence shown here is derived from an EMBL/GenBank/DDBJ whole genome shotgun (WGS) entry which is preliminary data.</text>
</comment>
<evidence type="ECO:0000313" key="5">
    <source>
        <dbReference type="Proteomes" id="UP000619295"/>
    </source>
</evidence>
<dbReference type="SUPFAM" id="SSF103378">
    <property type="entry name" value="2-methylcitrate dehydratase PrpD"/>
    <property type="match status" value="1"/>
</dbReference>
<dbReference type="Pfam" id="PF03972">
    <property type="entry name" value="MmgE_PrpD_N"/>
    <property type="match status" value="1"/>
</dbReference>
<keyword evidence="5" id="KW-1185">Reference proteome</keyword>
<comment type="similarity">
    <text evidence="1">Belongs to the PrpD family.</text>
</comment>
<feature type="domain" description="MmgE/PrpD N-terminal" evidence="2">
    <location>
        <begin position="7"/>
        <end position="241"/>
    </location>
</feature>
<dbReference type="AlphaFoldDB" id="A0A927EBP2"/>
<dbReference type="Pfam" id="PF19305">
    <property type="entry name" value="MmgE_PrpD_C"/>
    <property type="match status" value="1"/>
</dbReference>
<dbReference type="InterPro" id="IPR045336">
    <property type="entry name" value="MmgE_PrpD_N"/>
</dbReference>
<dbReference type="PANTHER" id="PTHR16943:SF8">
    <property type="entry name" value="2-METHYLCITRATE DEHYDRATASE"/>
    <property type="match status" value="1"/>
</dbReference>
<accession>A0A927EBP2</accession>
<evidence type="ECO:0000256" key="1">
    <source>
        <dbReference type="ARBA" id="ARBA00006174"/>
    </source>
</evidence>
<sequence length="450" mass="46515">MPSAIERIAEWSRSAPAFSPLARLRAHHAITDTVGCMLAGVGDQATQAVRQAFASGIGPRGAAAVAGGGRATEAIAALVNGTAAHALDYDDNFRPGITHASAVLVPALLAVAQGRGASGRAFVDAYLVGLEAQAAVGRGINPAHYTIGWHATSTVGAIGTAAGTAWLMGLDGAGIARAMSVAASMAAGPKGQFGTPAKPLHAGLAARNAVDAAALAAAGMTGRLDILECPMGFAELFGDDSAVGWERMVLAAPHVIESDGLTPKRHPCCGSTHLAVDAILDLKAKNGFSAADVEAVDTLVGIANARNLAYPDPQDEMQGRFSMHYCVALALLQDRLSLADFTPEAVARPEVRRLLPLTVMRSYDKSEEVAGRQPHRVTISLKDGRVLKADRLEAKGSIADPFDDDDREAKFRDCCAGMPGGAALYARLADIDAMADLDSLLSEPAEAGRA</sequence>
<dbReference type="Proteomes" id="UP000619295">
    <property type="component" value="Unassembled WGS sequence"/>
</dbReference>
<dbReference type="RefSeq" id="WP_191124273.1">
    <property type="nucleotide sequence ID" value="NZ_JACXWY010000006.1"/>
</dbReference>
<dbReference type="Gene3D" id="3.30.1330.120">
    <property type="entry name" value="2-methylcitrate dehydratase PrpD"/>
    <property type="match status" value="1"/>
</dbReference>
<evidence type="ECO:0000259" key="2">
    <source>
        <dbReference type="Pfam" id="PF03972"/>
    </source>
</evidence>
<proteinExistence type="inferred from homology"/>
<dbReference type="PANTHER" id="PTHR16943">
    <property type="entry name" value="2-METHYLCITRATE DEHYDRATASE-RELATED"/>
    <property type="match status" value="1"/>
</dbReference>
<dbReference type="InterPro" id="IPR005656">
    <property type="entry name" value="MmgE_PrpD"/>
</dbReference>
<reference evidence="4" key="1">
    <citation type="submission" date="2020-09" db="EMBL/GenBank/DDBJ databases">
        <title>Bosea spartocytisi sp. nov. a root nodule endophyte of Spartocytisus supranubius in the high mountain ecosystem fo the Teide National Park (Canary Islands, Spain).</title>
        <authorList>
            <person name="Pulido-Suarez L."/>
            <person name="Peix A."/>
            <person name="Igual J.M."/>
            <person name="Socas-Perez N."/>
            <person name="Velazquez E."/>
            <person name="Flores-Felix J.D."/>
            <person name="Leon-Barrios M."/>
        </authorList>
    </citation>
    <scope>NUCLEOTIDE SEQUENCE</scope>
    <source>
        <strain evidence="4">SSUT16</strain>
    </source>
</reference>
<protein>
    <submittedName>
        <fullName evidence="4">MmgE/PrpD family protein</fullName>
    </submittedName>
</protein>
<dbReference type="Gene3D" id="1.10.4100.10">
    <property type="entry name" value="2-methylcitrate dehydratase PrpD"/>
    <property type="match status" value="1"/>
</dbReference>
<dbReference type="GO" id="GO:0016829">
    <property type="term" value="F:lyase activity"/>
    <property type="evidence" value="ECO:0007669"/>
    <property type="project" value="InterPro"/>
</dbReference>
<dbReference type="InterPro" id="IPR042183">
    <property type="entry name" value="MmgE/PrpD_sf_1"/>
</dbReference>
<dbReference type="InterPro" id="IPR036148">
    <property type="entry name" value="MmgE/PrpD_sf"/>
</dbReference>